<keyword evidence="2" id="KW-1185">Reference proteome</keyword>
<dbReference type="EMBL" id="LWBO01000005">
    <property type="protein sequence ID" value="OQP51383.1"/>
    <property type="molecule type" value="Genomic_DNA"/>
</dbReference>
<gene>
    <name evidence="1" type="ORF">A4D02_24985</name>
</gene>
<sequence length="65" mass="6727">MFAPVAGVFLEANTGKHMNSKQEKLTKTIVITGASSGVGKAAGSLPPMAQRIPPANLAFAGFQNR</sequence>
<evidence type="ECO:0000313" key="1">
    <source>
        <dbReference type="EMBL" id="OQP51383.1"/>
    </source>
</evidence>
<name>A0ABX3NZW5_9BACT</name>
<organism evidence="1 2">
    <name type="scientific">Niastella koreensis</name>
    <dbReference type="NCBI Taxonomy" id="354356"/>
    <lineage>
        <taxon>Bacteria</taxon>
        <taxon>Pseudomonadati</taxon>
        <taxon>Bacteroidota</taxon>
        <taxon>Chitinophagia</taxon>
        <taxon>Chitinophagales</taxon>
        <taxon>Chitinophagaceae</taxon>
        <taxon>Niastella</taxon>
    </lineage>
</organism>
<accession>A0ABX3NZW5</accession>
<comment type="caution">
    <text evidence="1">The sequence shown here is derived from an EMBL/GenBank/DDBJ whole genome shotgun (WGS) entry which is preliminary data.</text>
</comment>
<proteinExistence type="predicted"/>
<evidence type="ECO:0000313" key="2">
    <source>
        <dbReference type="Proteomes" id="UP000192277"/>
    </source>
</evidence>
<reference evidence="1 2" key="1">
    <citation type="submission" date="2016-04" db="EMBL/GenBank/DDBJ databases">
        <authorList>
            <person name="Chen L."/>
            <person name="Zhuang W."/>
            <person name="Wang G."/>
        </authorList>
    </citation>
    <scope>NUCLEOTIDE SEQUENCE [LARGE SCALE GENOMIC DNA]</scope>
    <source>
        <strain evidence="2">GR20</strain>
    </source>
</reference>
<evidence type="ECO:0008006" key="3">
    <source>
        <dbReference type="Google" id="ProtNLM"/>
    </source>
</evidence>
<protein>
    <recommendedName>
        <fullName evidence="3">Short-chain dehydrogenase/reductase SDR</fullName>
    </recommendedName>
</protein>
<dbReference type="Proteomes" id="UP000192277">
    <property type="component" value="Unassembled WGS sequence"/>
</dbReference>